<reference evidence="1" key="1">
    <citation type="journal article" date="2015" name="Nature">
        <title>Complex archaea that bridge the gap between prokaryotes and eukaryotes.</title>
        <authorList>
            <person name="Spang A."/>
            <person name="Saw J.H."/>
            <person name="Jorgensen S.L."/>
            <person name="Zaremba-Niedzwiedzka K."/>
            <person name="Martijn J."/>
            <person name="Lind A.E."/>
            <person name="van Eijk R."/>
            <person name="Schleper C."/>
            <person name="Guy L."/>
            <person name="Ettema T.J."/>
        </authorList>
    </citation>
    <scope>NUCLEOTIDE SEQUENCE</scope>
</reference>
<sequence length="88" mass="9373">MGYLNNDTLTVDAILTKKGRELLAKSEGFNITQFAVADDEVDYALYTTAHPLGTDFFGSIIENLPIIGAGTGGPAIAKLENKNINIVS</sequence>
<dbReference type="EMBL" id="LAZR01057560">
    <property type="protein sequence ID" value="KKK71815.1"/>
    <property type="molecule type" value="Genomic_DNA"/>
</dbReference>
<name>A0A0F8YDN9_9ZZZZ</name>
<evidence type="ECO:0000313" key="1">
    <source>
        <dbReference type="EMBL" id="KKK71815.1"/>
    </source>
</evidence>
<organism evidence="1">
    <name type="scientific">marine sediment metagenome</name>
    <dbReference type="NCBI Taxonomy" id="412755"/>
    <lineage>
        <taxon>unclassified sequences</taxon>
        <taxon>metagenomes</taxon>
        <taxon>ecological metagenomes</taxon>
    </lineage>
</organism>
<protein>
    <submittedName>
        <fullName evidence="1">Uncharacterized protein</fullName>
    </submittedName>
</protein>
<gene>
    <name evidence="1" type="ORF">LCGC14_2910140</name>
</gene>
<proteinExistence type="predicted"/>
<comment type="caution">
    <text evidence="1">The sequence shown here is derived from an EMBL/GenBank/DDBJ whole genome shotgun (WGS) entry which is preliminary data.</text>
</comment>
<accession>A0A0F8YDN9</accession>
<dbReference type="AlphaFoldDB" id="A0A0F8YDN9"/>